<dbReference type="EMBL" id="CAUYUJ010000225">
    <property type="protein sequence ID" value="CAK0789353.1"/>
    <property type="molecule type" value="Genomic_DNA"/>
</dbReference>
<feature type="region of interest" description="Disordered" evidence="1">
    <location>
        <begin position="84"/>
        <end position="126"/>
    </location>
</feature>
<keyword evidence="3" id="KW-1185">Reference proteome</keyword>
<evidence type="ECO:0000313" key="2">
    <source>
        <dbReference type="EMBL" id="CAK0789353.1"/>
    </source>
</evidence>
<reference evidence="2" key="1">
    <citation type="submission" date="2023-10" db="EMBL/GenBank/DDBJ databases">
        <authorList>
            <person name="Chen Y."/>
            <person name="Shah S."/>
            <person name="Dougan E. K."/>
            <person name="Thang M."/>
            <person name="Chan C."/>
        </authorList>
    </citation>
    <scope>NUCLEOTIDE SEQUENCE [LARGE SCALE GENOMIC DNA]</scope>
</reference>
<accession>A0ABN9PBJ7</accession>
<name>A0ABN9PBJ7_9DINO</name>
<comment type="caution">
    <text evidence="2">The sequence shown here is derived from an EMBL/GenBank/DDBJ whole genome shotgun (WGS) entry which is preliminary data.</text>
</comment>
<proteinExistence type="predicted"/>
<evidence type="ECO:0000256" key="1">
    <source>
        <dbReference type="SAM" id="MobiDB-lite"/>
    </source>
</evidence>
<dbReference type="Proteomes" id="UP001189429">
    <property type="component" value="Unassembled WGS sequence"/>
</dbReference>
<feature type="region of interest" description="Disordered" evidence="1">
    <location>
        <begin position="162"/>
        <end position="182"/>
    </location>
</feature>
<evidence type="ECO:0000313" key="3">
    <source>
        <dbReference type="Proteomes" id="UP001189429"/>
    </source>
</evidence>
<protein>
    <submittedName>
        <fullName evidence="2">Uncharacterized protein</fullName>
    </submittedName>
</protein>
<gene>
    <name evidence="2" type="ORF">PCOR1329_LOCUS958</name>
</gene>
<organism evidence="2 3">
    <name type="scientific">Prorocentrum cordatum</name>
    <dbReference type="NCBI Taxonomy" id="2364126"/>
    <lineage>
        <taxon>Eukaryota</taxon>
        <taxon>Sar</taxon>
        <taxon>Alveolata</taxon>
        <taxon>Dinophyceae</taxon>
        <taxon>Prorocentrales</taxon>
        <taxon>Prorocentraceae</taxon>
        <taxon>Prorocentrum</taxon>
    </lineage>
</organism>
<sequence>MIRRELCIHLCISTKRVKERKYGGRKLKRRLESLHACALQARALGTSAAANFFPMPNQHNEANVKSPGIPRHICSGANERAKKLTVPQCAEPPGGEADGRRSKQEGGAREKGGQKEGGPRETGERSDANYAHSLLHSARKKQHAEKAGNSKAIFEVEGEGRCPAKRADPGTTRRGRSCCQRGPSNLERVPRIRLVEMLNGTSVRKAARIRDAPLGARSLVQRDGGGAVARAGWATWGLYLQQIC</sequence>
<feature type="compositionally biased region" description="Basic and acidic residues" evidence="1">
    <location>
        <begin position="97"/>
        <end position="126"/>
    </location>
</feature>